<dbReference type="Proteomes" id="UP000814140">
    <property type="component" value="Unassembled WGS sequence"/>
</dbReference>
<keyword evidence="2" id="KW-1185">Reference proteome</keyword>
<proteinExistence type="predicted"/>
<reference evidence="1" key="1">
    <citation type="submission" date="2021-03" db="EMBL/GenBank/DDBJ databases">
        <authorList>
            <consortium name="DOE Joint Genome Institute"/>
            <person name="Ahrendt S."/>
            <person name="Looney B.P."/>
            <person name="Miyauchi S."/>
            <person name="Morin E."/>
            <person name="Drula E."/>
            <person name="Courty P.E."/>
            <person name="Chicoki N."/>
            <person name="Fauchery L."/>
            <person name="Kohler A."/>
            <person name="Kuo A."/>
            <person name="Labutti K."/>
            <person name="Pangilinan J."/>
            <person name="Lipzen A."/>
            <person name="Riley R."/>
            <person name="Andreopoulos W."/>
            <person name="He G."/>
            <person name="Johnson J."/>
            <person name="Barry K.W."/>
            <person name="Grigoriev I.V."/>
            <person name="Nagy L."/>
            <person name="Hibbett D."/>
            <person name="Henrissat B."/>
            <person name="Matheny P.B."/>
            <person name="Labbe J."/>
            <person name="Martin F."/>
        </authorList>
    </citation>
    <scope>NUCLEOTIDE SEQUENCE</scope>
    <source>
        <strain evidence="1">HHB10654</strain>
    </source>
</reference>
<sequence>MPSSPSALSTEPPSFWSPEPPTLTQRWLSSLSFFLNRLILALFVGDPFLTVIPPPSSPTAHVNLHVYVSASAVTPIDCNLWEVACPPADFIGIGKTITVRTIPTMTPPERLIPVEVLSLHSLEKNAVTFNVQRGFWPGDHHFAYLCVPLPWAFLPWWASVIHLLFHRWLPDTLGPNYPRQLIASSGPGPWHDCNHIIAHNLNTSMPPPSLAAPLSPLSDDRSFTLPPTPPTDIDSVGEGSTEVDLGDGGMEEDPDNWSNEAQSTISAPAFSLAMDSFLADIA</sequence>
<organism evidence="1 2">
    <name type="scientific">Artomyces pyxidatus</name>
    <dbReference type="NCBI Taxonomy" id="48021"/>
    <lineage>
        <taxon>Eukaryota</taxon>
        <taxon>Fungi</taxon>
        <taxon>Dikarya</taxon>
        <taxon>Basidiomycota</taxon>
        <taxon>Agaricomycotina</taxon>
        <taxon>Agaricomycetes</taxon>
        <taxon>Russulales</taxon>
        <taxon>Auriscalpiaceae</taxon>
        <taxon>Artomyces</taxon>
    </lineage>
</organism>
<name>A0ACB8SEY4_9AGAM</name>
<evidence type="ECO:0000313" key="2">
    <source>
        <dbReference type="Proteomes" id="UP000814140"/>
    </source>
</evidence>
<comment type="caution">
    <text evidence="1">The sequence shown here is derived from an EMBL/GenBank/DDBJ whole genome shotgun (WGS) entry which is preliminary data.</text>
</comment>
<accession>A0ACB8SEY4</accession>
<protein>
    <submittedName>
        <fullName evidence="1">Uncharacterized protein</fullName>
    </submittedName>
</protein>
<gene>
    <name evidence="1" type="ORF">BV25DRAFT_1833636</name>
</gene>
<dbReference type="EMBL" id="MU277425">
    <property type="protein sequence ID" value="KAI0054461.1"/>
    <property type="molecule type" value="Genomic_DNA"/>
</dbReference>
<evidence type="ECO:0000313" key="1">
    <source>
        <dbReference type="EMBL" id="KAI0054461.1"/>
    </source>
</evidence>
<reference evidence="1" key="2">
    <citation type="journal article" date="2022" name="New Phytol.">
        <title>Evolutionary transition to the ectomycorrhizal habit in the genomes of a hyperdiverse lineage of mushroom-forming fungi.</title>
        <authorList>
            <person name="Looney B."/>
            <person name="Miyauchi S."/>
            <person name="Morin E."/>
            <person name="Drula E."/>
            <person name="Courty P.E."/>
            <person name="Kohler A."/>
            <person name="Kuo A."/>
            <person name="LaButti K."/>
            <person name="Pangilinan J."/>
            <person name="Lipzen A."/>
            <person name="Riley R."/>
            <person name="Andreopoulos W."/>
            <person name="He G."/>
            <person name="Johnson J."/>
            <person name="Nolan M."/>
            <person name="Tritt A."/>
            <person name="Barry K.W."/>
            <person name="Grigoriev I.V."/>
            <person name="Nagy L.G."/>
            <person name="Hibbett D."/>
            <person name="Henrissat B."/>
            <person name="Matheny P.B."/>
            <person name="Labbe J."/>
            <person name="Martin F.M."/>
        </authorList>
    </citation>
    <scope>NUCLEOTIDE SEQUENCE</scope>
    <source>
        <strain evidence="1">HHB10654</strain>
    </source>
</reference>